<dbReference type="AlphaFoldDB" id="A0A839EZA2"/>
<name>A0A839EZA2_9HYPH</name>
<comment type="caution">
    <text evidence="1">The sequence shown here is derived from an EMBL/GenBank/DDBJ whole genome shotgun (WGS) entry which is preliminary data.</text>
</comment>
<proteinExistence type="predicted"/>
<keyword evidence="2" id="KW-1185">Reference proteome</keyword>
<reference evidence="1 2" key="1">
    <citation type="submission" date="2020-07" db="EMBL/GenBank/DDBJ databases">
        <title>Genomic Encyclopedia of Type Strains, Phase IV (KMG-V): Genome sequencing to study the core and pangenomes of soil and plant-associated prokaryotes.</title>
        <authorList>
            <person name="Whitman W."/>
        </authorList>
    </citation>
    <scope>NUCLEOTIDE SEQUENCE [LARGE SCALE GENOMIC DNA]</scope>
    <source>
        <strain evidence="1 2">AN3</strain>
    </source>
</reference>
<evidence type="ECO:0000313" key="1">
    <source>
        <dbReference type="EMBL" id="MBA8881707.1"/>
    </source>
</evidence>
<organism evidence="1 2">
    <name type="scientific">Phyllobacterium myrsinacearum</name>
    <dbReference type="NCBI Taxonomy" id="28101"/>
    <lineage>
        <taxon>Bacteria</taxon>
        <taxon>Pseudomonadati</taxon>
        <taxon>Pseudomonadota</taxon>
        <taxon>Alphaproteobacteria</taxon>
        <taxon>Hyphomicrobiales</taxon>
        <taxon>Phyllobacteriaceae</taxon>
        <taxon>Phyllobacterium</taxon>
    </lineage>
</organism>
<accession>A0A839EZA2</accession>
<sequence length="61" mass="7196">MSTKFPDCVSCKFYNKRFVGKRANPVCGECDNGEFYEEWVRNRALNDNELMSLYGKMHHDN</sequence>
<dbReference type="EMBL" id="JACGXN010000016">
    <property type="protein sequence ID" value="MBA8881707.1"/>
    <property type="molecule type" value="Genomic_DNA"/>
</dbReference>
<gene>
    <name evidence="1" type="ORF">FHW16_005452</name>
</gene>
<protein>
    <submittedName>
        <fullName evidence="1">Uncharacterized protein</fullName>
    </submittedName>
</protein>
<dbReference type="Proteomes" id="UP000549052">
    <property type="component" value="Unassembled WGS sequence"/>
</dbReference>
<evidence type="ECO:0000313" key="2">
    <source>
        <dbReference type="Proteomes" id="UP000549052"/>
    </source>
</evidence>
<dbReference type="RefSeq" id="WP_182552256.1">
    <property type="nucleotide sequence ID" value="NZ_JACGXN010000016.1"/>
</dbReference>